<name>J9D2Y0_9ZZZZ</name>
<reference evidence="1" key="1">
    <citation type="journal article" date="2012" name="PLoS ONE">
        <title>Gene sets for utilization of primary and secondary nutrition supplies in the distal gut of endangered iberian lynx.</title>
        <authorList>
            <person name="Alcaide M."/>
            <person name="Messina E."/>
            <person name="Richter M."/>
            <person name="Bargiela R."/>
            <person name="Peplies J."/>
            <person name="Huws S.A."/>
            <person name="Newbold C.J."/>
            <person name="Golyshin P.N."/>
            <person name="Simon M.A."/>
            <person name="Lopez G."/>
            <person name="Yakimov M.M."/>
            <person name="Ferrer M."/>
        </authorList>
    </citation>
    <scope>NUCLEOTIDE SEQUENCE</scope>
</reference>
<dbReference type="EMBL" id="AMCI01001000">
    <property type="protein sequence ID" value="EJX06986.1"/>
    <property type="molecule type" value="Genomic_DNA"/>
</dbReference>
<dbReference type="AlphaFoldDB" id="J9D2Y0"/>
<evidence type="ECO:0000313" key="1">
    <source>
        <dbReference type="EMBL" id="EJX06986.1"/>
    </source>
</evidence>
<proteinExistence type="predicted"/>
<organism evidence="1">
    <name type="scientific">gut metagenome</name>
    <dbReference type="NCBI Taxonomy" id="749906"/>
    <lineage>
        <taxon>unclassified sequences</taxon>
        <taxon>metagenomes</taxon>
        <taxon>organismal metagenomes</taxon>
    </lineage>
</organism>
<accession>J9D2Y0</accession>
<gene>
    <name evidence="1" type="ORF">EVA_04903</name>
</gene>
<protein>
    <submittedName>
        <fullName evidence="1">Uncharacterized protein</fullName>
    </submittedName>
</protein>
<sequence length="44" mass="5348">MLRNIQFIFLGIIRSQKRLQCHKDITGTKGFPFNYLEFFTKHFL</sequence>
<comment type="caution">
    <text evidence="1">The sequence shown here is derived from an EMBL/GenBank/DDBJ whole genome shotgun (WGS) entry which is preliminary data.</text>
</comment>